<evidence type="ECO:0000313" key="3">
    <source>
        <dbReference type="Proteomes" id="UP001195769"/>
    </source>
</evidence>
<dbReference type="Proteomes" id="UP001195769">
    <property type="component" value="Unassembled WGS sequence"/>
</dbReference>
<protein>
    <recommendedName>
        <fullName evidence="1">DUF6699 domain-containing protein</fullName>
    </recommendedName>
</protein>
<proteinExistence type="predicted"/>
<gene>
    <name evidence="2" type="ORF">F5891DRAFT_947837</name>
</gene>
<keyword evidence="3" id="KW-1185">Reference proteome</keyword>
<feature type="domain" description="DUF6699" evidence="1">
    <location>
        <begin position="93"/>
        <end position="223"/>
    </location>
</feature>
<name>A0AAD4HNK3_9AGAM</name>
<organism evidence="2 3">
    <name type="scientific">Suillus fuscotomentosus</name>
    <dbReference type="NCBI Taxonomy" id="1912939"/>
    <lineage>
        <taxon>Eukaryota</taxon>
        <taxon>Fungi</taxon>
        <taxon>Dikarya</taxon>
        <taxon>Basidiomycota</taxon>
        <taxon>Agaricomycotina</taxon>
        <taxon>Agaricomycetes</taxon>
        <taxon>Agaricomycetidae</taxon>
        <taxon>Boletales</taxon>
        <taxon>Suillineae</taxon>
        <taxon>Suillaceae</taxon>
        <taxon>Suillus</taxon>
    </lineage>
</organism>
<evidence type="ECO:0000313" key="2">
    <source>
        <dbReference type="EMBL" id="KAG1903072.1"/>
    </source>
</evidence>
<sequence length="234" mass="27044">MWNVRPPIQTFPSTSSYPPASAVSMTRSLSTAYVPPDWPGERPRTWRHGFKFKSGISSLLFRRKSVSRLADATDSARFRLDPILRDDKDVILDLRRSQHSLIIRELGRPVVANDLMGPCTNPPTVFMRLYHTRLPWYIDVVPSGNGSYVTLGDLFMNICQSLARPIHHEDYYNDELDADDREELKQTWQKRCSSKKERMEGVKQVDFLREKYMFLGLTRGKNGMWQLSTGKGYP</sequence>
<dbReference type="EMBL" id="JABBWK010000014">
    <property type="protein sequence ID" value="KAG1903072.1"/>
    <property type="molecule type" value="Genomic_DNA"/>
</dbReference>
<dbReference type="GeneID" id="64669063"/>
<reference evidence="2" key="1">
    <citation type="journal article" date="2020" name="New Phytol.">
        <title>Comparative genomics reveals dynamic genome evolution in host specialist ectomycorrhizal fungi.</title>
        <authorList>
            <person name="Lofgren L.A."/>
            <person name="Nguyen N.H."/>
            <person name="Vilgalys R."/>
            <person name="Ruytinx J."/>
            <person name="Liao H.L."/>
            <person name="Branco S."/>
            <person name="Kuo A."/>
            <person name="LaButti K."/>
            <person name="Lipzen A."/>
            <person name="Andreopoulos W."/>
            <person name="Pangilinan J."/>
            <person name="Riley R."/>
            <person name="Hundley H."/>
            <person name="Na H."/>
            <person name="Barry K."/>
            <person name="Grigoriev I.V."/>
            <person name="Stajich J.E."/>
            <person name="Kennedy P.G."/>
        </authorList>
    </citation>
    <scope>NUCLEOTIDE SEQUENCE</scope>
    <source>
        <strain evidence="2">FC203</strain>
    </source>
</reference>
<accession>A0AAD4HNK3</accession>
<dbReference type="RefSeq" id="XP_041228647.1">
    <property type="nucleotide sequence ID" value="XM_041374765.1"/>
</dbReference>
<comment type="caution">
    <text evidence="2">The sequence shown here is derived from an EMBL/GenBank/DDBJ whole genome shotgun (WGS) entry which is preliminary data.</text>
</comment>
<dbReference type="InterPro" id="IPR046522">
    <property type="entry name" value="DUF6699"/>
</dbReference>
<evidence type="ECO:0000259" key="1">
    <source>
        <dbReference type="Pfam" id="PF20415"/>
    </source>
</evidence>
<dbReference type="Pfam" id="PF20415">
    <property type="entry name" value="DUF6699"/>
    <property type="match status" value="1"/>
</dbReference>
<dbReference type="AlphaFoldDB" id="A0AAD4HNK3"/>